<protein>
    <recommendedName>
        <fullName evidence="2">Tyrosinase copper-binding domain-containing protein</fullName>
    </recommendedName>
</protein>
<sequence length="81" mass="9131">MKSKHASNVLLKKENKGKAREGDPGFFIHHKNLDKLKGIGWDVSNIPSLVNSDNGTQDRFSKRAQYLGILLTNQATVRRKN</sequence>
<name>A0ABQ1PSA9_9BACI</name>
<evidence type="ECO:0000256" key="1">
    <source>
        <dbReference type="SAM" id="MobiDB-lite"/>
    </source>
</evidence>
<gene>
    <name evidence="3" type="ORF">GCM10007216_36650</name>
</gene>
<reference evidence="4" key="1">
    <citation type="journal article" date="2019" name="Int. J. Syst. Evol. Microbiol.">
        <title>The Global Catalogue of Microorganisms (GCM) 10K type strain sequencing project: providing services to taxonomists for standard genome sequencing and annotation.</title>
        <authorList>
            <consortium name="The Broad Institute Genomics Platform"/>
            <consortium name="The Broad Institute Genome Sequencing Center for Infectious Disease"/>
            <person name="Wu L."/>
            <person name="Ma J."/>
        </authorList>
    </citation>
    <scope>NUCLEOTIDE SEQUENCE [LARGE SCALE GENOMIC DNA]</scope>
    <source>
        <strain evidence="4">CCM 7282</strain>
    </source>
</reference>
<comment type="caution">
    <text evidence="3">The sequence shown here is derived from an EMBL/GenBank/DDBJ whole genome shotgun (WGS) entry which is preliminary data.</text>
</comment>
<keyword evidence="4" id="KW-1185">Reference proteome</keyword>
<evidence type="ECO:0000313" key="4">
    <source>
        <dbReference type="Proteomes" id="UP000619534"/>
    </source>
</evidence>
<proteinExistence type="predicted"/>
<organism evidence="3 4">
    <name type="scientific">Thalassobacillus devorans</name>
    <dbReference type="NCBI Taxonomy" id="279813"/>
    <lineage>
        <taxon>Bacteria</taxon>
        <taxon>Bacillati</taxon>
        <taxon>Bacillota</taxon>
        <taxon>Bacilli</taxon>
        <taxon>Bacillales</taxon>
        <taxon>Bacillaceae</taxon>
        <taxon>Thalassobacillus</taxon>
    </lineage>
</organism>
<dbReference type="PROSITE" id="PS00498">
    <property type="entry name" value="TYROSINASE_2"/>
    <property type="match status" value="1"/>
</dbReference>
<feature type="compositionally biased region" description="Basic and acidic residues" evidence="1">
    <location>
        <begin position="11"/>
        <end position="23"/>
    </location>
</feature>
<dbReference type="Proteomes" id="UP000619534">
    <property type="component" value="Unassembled WGS sequence"/>
</dbReference>
<dbReference type="InterPro" id="IPR002227">
    <property type="entry name" value="Tyrosinase_Cu-bd"/>
</dbReference>
<feature type="domain" description="Tyrosinase copper-binding" evidence="2">
    <location>
        <begin position="23"/>
        <end position="34"/>
    </location>
</feature>
<evidence type="ECO:0000313" key="3">
    <source>
        <dbReference type="EMBL" id="GGD02580.1"/>
    </source>
</evidence>
<dbReference type="EMBL" id="BMCJ01000009">
    <property type="protein sequence ID" value="GGD02580.1"/>
    <property type="molecule type" value="Genomic_DNA"/>
</dbReference>
<evidence type="ECO:0000259" key="2">
    <source>
        <dbReference type="PROSITE" id="PS00498"/>
    </source>
</evidence>
<accession>A0ABQ1PSA9</accession>
<feature type="region of interest" description="Disordered" evidence="1">
    <location>
        <begin position="1"/>
        <end position="24"/>
    </location>
</feature>